<name>A0ABZ2K913_9BACT</name>
<evidence type="ECO:0000313" key="3">
    <source>
        <dbReference type="Proteomes" id="UP001379533"/>
    </source>
</evidence>
<keyword evidence="3" id="KW-1185">Reference proteome</keyword>
<dbReference type="Pfam" id="PF10685">
    <property type="entry name" value="KGG"/>
    <property type="match status" value="2"/>
</dbReference>
<dbReference type="EMBL" id="CP089982">
    <property type="protein sequence ID" value="WXA92856.1"/>
    <property type="molecule type" value="Genomic_DNA"/>
</dbReference>
<proteinExistence type="predicted"/>
<sequence>MIHDDDNATRETTTTTTEAAVAPSSEVQTNGEPPRRRRGFAAMDPKLVSELASRGGKAAQRAGTAHRFNSEEARVAGRKGGQATGAKRRAKAAGSN</sequence>
<dbReference type="Proteomes" id="UP001379533">
    <property type="component" value="Chromosome"/>
</dbReference>
<dbReference type="RefSeq" id="WP_394832912.1">
    <property type="nucleotide sequence ID" value="NZ_CP089982.1"/>
</dbReference>
<feature type="region of interest" description="Disordered" evidence="1">
    <location>
        <begin position="54"/>
        <end position="96"/>
    </location>
</feature>
<gene>
    <name evidence="2" type="ORF">LZC95_41210</name>
</gene>
<dbReference type="InterPro" id="IPR019626">
    <property type="entry name" value="Stress-induced_KGG_rpt"/>
</dbReference>
<accession>A0ABZ2K913</accession>
<evidence type="ECO:0000256" key="1">
    <source>
        <dbReference type="SAM" id="MobiDB-lite"/>
    </source>
</evidence>
<feature type="compositionally biased region" description="Low complexity" evidence="1">
    <location>
        <begin position="10"/>
        <end position="20"/>
    </location>
</feature>
<protein>
    <recommendedName>
        <fullName evidence="4">Stress-induced protein</fullName>
    </recommendedName>
</protein>
<reference evidence="2 3" key="1">
    <citation type="submission" date="2021-12" db="EMBL/GenBank/DDBJ databases">
        <title>Discovery of the Pendulisporaceae a myxobacterial family with distinct sporulation behavior and unique specialized metabolism.</title>
        <authorList>
            <person name="Garcia R."/>
            <person name="Popoff A."/>
            <person name="Bader C.D."/>
            <person name="Loehr J."/>
            <person name="Walesch S."/>
            <person name="Walt C."/>
            <person name="Boldt J."/>
            <person name="Bunk B."/>
            <person name="Haeckl F.J.F.P.J."/>
            <person name="Gunesch A.P."/>
            <person name="Birkelbach J."/>
            <person name="Nuebel U."/>
            <person name="Pietschmann T."/>
            <person name="Bach T."/>
            <person name="Mueller R."/>
        </authorList>
    </citation>
    <scope>NUCLEOTIDE SEQUENCE [LARGE SCALE GENOMIC DNA]</scope>
    <source>
        <strain evidence="2 3">MSr12523</strain>
    </source>
</reference>
<feature type="region of interest" description="Disordered" evidence="1">
    <location>
        <begin position="1"/>
        <end position="42"/>
    </location>
</feature>
<evidence type="ECO:0008006" key="4">
    <source>
        <dbReference type="Google" id="ProtNLM"/>
    </source>
</evidence>
<evidence type="ECO:0000313" key="2">
    <source>
        <dbReference type="EMBL" id="WXA92856.1"/>
    </source>
</evidence>
<organism evidence="2 3">
    <name type="scientific">Pendulispora brunnea</name>
    <dbReference type="NCBI Taxonomy" id="2905690"/>
    <lineage>
        <taxon>Bacteria</taxon>
        <taxon>Pseudomonadati</taxon>
        <taxon>Myxococcota</taxon>
        <taxon>Myxococcia</taxon>
        <taxon>Myxococcales</taxon>
        <taxon>Sorangiineae</taxon>
        <taxon>Pendulisporaceae</taxon>
        <taxon>Pendulispora</taxon>
    </lineage>
</organism>
<feature type="compositionally biased region" description="Basic residues" evidence="1">
    <location>
        <begin position="86"/>
        <end position="96"/>
    </location>
</feature>